<dbReference type="InterPro" id="IPR050536">
    <property type="entry name" value="DtxR_MntR_Metal-Reg"/>
</dbReference>
<dbReference type="GO" id="GO:0046914">
    <property type="term" value="F:transition metal ion binding"/>
    <property type="evidence" value="ECO:0007669"/>
    <property type="project" value="InterPro"/>
</dbReference>
<reference evidence="6 7" key="1">
    <citation type="submission" date="2016-11" db="EMBL/GenBank/DDBJ databases">
        <authorList>
            <person name="Jaros S."/>
            <person name="Januszkiewicz K."/>
            <person name="Wedrychowicz H."/>
        </authorList>
    </citation>
    <scope>NUCLEOTIDE SEQUENCE [LARGE SCALE GENOMIC DNA]</scope>
    <source>
        <strain evidence="6 7">DSM 15930</strain>
    </source>
</reference>
<dbReference type="EMBL" id="FRCP01000006">
    <property type="protein sequence ID" value="SHM10329.1"/>
    <property type="molecule type" value="Genomic_DNA"/>
</dbReference>
<dbReference type="STRING" id="1120996.SAMN02746066_00782"/>
<dbReference type="Pfam" id="PF01325">
    <property type="entry name" value="Fe_dep_repress"/>
    <property type="match status" value="1"/>
</dbReference>
<comment type="similarity">
    <text evidence="1">Belongs to the DtxR/MntR family.</text>
</comment>
<dbReference type="Pfam" id="PF02742">
    <property type="entry name" value="Fe_dep_repr_C"/>
    <property type="match status" value="1"/>
</dbReference>
<dbReference type="GO" id="GO:0003700">
    <property type="term" value="F:DNA-binding transcription factor activity"/>
    <property type="evidence" value="ECO:0007669"/>
    <property type="project" value="InterPro"/>
</dbReference>
<evidence type="ECO:0000313" key="6">
    <source>
        <dbReference type="EMBL" id="SHM10329.1"/>
    </source>
</evidence>
<dbReference type="GO" id="GO:0046983">
    <property type="term" value="F:protein dimerization activity"/>
    <property type="evidence" value="ECO:0007669"/>
    <property type="project" value="InterPro"/>
</dbReference>
<dbReference type="Gene3D" id="1.10.10.10">
    <property type="entry name" value="Winged helix-like DNA-binding domain superfamily/Winged helix DNA-binding domain"/>
    <property type="match status" value="1"/>
</dbReference>
<sequence>MKEKYTLTASQEDYLKQIYILAREHEEVRVTDVAKYLGLSKPSVNRAINTLKEDGFIVHEHYGTVKLTPKGEKAANNIYESYKVIRKFLIEVLEVDEETANLEADLMEHHLSKSTRKKWKKYLKKRKK</sequence>
<dbReference type="PANTHER" id="PTHR33238:SF7">
    <property type="entry name" value="IRON-DEPENDENT TRANSCRIPTIONAL REGULATOR"/>
    <property type="match status" value="1"/>
</dbReference>
<dbReference type="PANTHER" id="PTHR33238">
    <property type="entry name" value="IRON (METAL) DEPENDENT REPRESSOR, DTXR FAMILY"/>
    <property type="match status" value="1"/>
</dbReference>
<dbReference type="PROSITE" id="PS50944">
    <property type="entry name" value="HTH_DTXR"/>
    <property type="match status" value="1"/>
</dbReference>
<keyword evidence="7" id="KW-1185">Reference proteome</keyword>
<dbReference type="InterPro" id="IPR036390">
    <property type="entry name" value="WH_DNA-bd_sf"/>
</dbReference>
<evidence type="ECO:0000256" key="1">
    <source>
        <dbReference type="ARBA" id="ARBA00007871"/>
    </source>
</evidence>
<gene>
    <name evidence="6" type="ORF">SAMN02746066_00782</name>
</gene>
<accession>A0A1M7G381</accession>
<keyword evidence="4" id="KW-0804">Transcription</keyword>
<feature type="domain" description="HTH dtxR-type" evidence="5">
    <location>
        <begin position="7"/>
        <end position="68"/>
    </location>
</feature>
<evidence type="ECO:0000256" key="3">
    <source>
        <dbReference type="ARBA" id="ARBA00023125"/>
    </source>
</evidence>
<evidence type="ECO:0000256" key="4">
    <source>
        <dbReference type="ARBA" id="ARBA00023163"/>
    </source>
</evidence>
<evidence type="ECO:0000313" key="7">
    <source>
        <dbReference type="Proteomes" id="UP000184038"/>
    </source>
</evidence>
<name>A0A1M7G381_9FIRM</name>
<dbReference type="GO" id="GO:0003677">
    <property type="term" value="F:DNA binding"/>
    <property type="evidence" value="ECO:0007669"/>
    <property type="project" value="UniProtKB-KW"/>
</dbReference>
<dbReference type="SUPFAM" id="SSF46785">
    <property type="entry name" value="Winged helix' DNA-binding domain"/>
    <property type="match status" value="1"/>
</dbReference>
<dbReference type="SMART" id="SM00529">
    <property type="entry name" value="HTH_DTXR"/>
    <property type="match status" value="1"/>
</dbReference>
<dbReference type="OrthoDB" id="9794394at2"/>
<keyword evidence="3" id="KW-0238">DNA-binding</keyword>
<dbReference type="InterPro" id="IPR022689">
    <property type="entry name" value="Iron_dep_repressor"/>
</dbReference>
<evidence type="ECO:0000259" key="5">
    <source>
        <dbReference type="PROSITE" id="PS50944"/>
    </source>
</evidence>
<dbReference type="Proteomes" id="UP000184038">
    <property type="component" value="Unassembled WGS sequence"/>
</dbReference>
<protein>
    <submittedName>
        <fullName evidence="6">Iron (Metal) dependent repressor, DtxR family</fullName>
    </submittedName>
</protein>
<dbReference type="InterPro" id="IPR001367">
    <property type="entry name" value="Fe_dep_repressor"/>
</dbReference>
<evidence type="ECO:0000256" key="2">
    <source>
        <dbReference type="ARBA" id="ARBA00023015"/>
    </source>
</evidence>
<proteinExistence type="inferred from homology"/>
<dbReference type="InterPro" id="IPR036421">
    <property type="entry name" value="Fe_dep_repressor_sf"/>
</dbReference>
<organism evidence="6 7">
    <name type="scientific">Anaerosporobacter mobilis DSM 15930</name>
    <dbReference type="NCBI Taxonomy" id="1120996"/>
    <lineage>
        <taxon>Bacteria</taxon>
        <taxon>Bacillati</taxon>
        <taxon>Bacillota</taxon>
        <taxon>Clostridia</taxon>
        <taxon>Lachnospirales</taxon>
        <taxon>Lachnospiraceae</taxon>
        <taxon>Anaerosporobacter</taxon>
    </lineage>
</organism>
<keyword evidence="2" id="KW-0805">Transcription regulation</keyword>
<dbReference type="SUPFAM" id="SSF47979">
    <property type="entry name" value="Iron-dependent repressor protein, dimerization domain"/>
    <property type="match status" value="1"/>
</dbReference>
<dbReference type="AlphaFoldDB" id="A0A1M7G381"/>
<dbReference type="RefSeq" id="WP_073283136.1">
    <property type="nucleotide sequence ID" value="NZ_FRCP01000006.1"/>
</dbReference>
<dbReference type="InterPro" id="IPR022687">
    <property type="entry name" value="HTH_DTXR"/>
</dbReference>
<dbReference type="Gene3D" id="1.10.60.10">
    <property type="entry name" value="Iron dependent repressor, metal binding and dimerisation domain"/>
    <property type="match status" value="1"/>
</dbReference>
<dbReference type="InterPro" id="IPR036388">
    <property type="entry name" value="WH-like_DNA-bd_sf"/>
</dbReference>